<dbReference type="AlphaFoldDB" id="A0A2G9U455"/>
<dbReference type="OrthoDB" id="5862419at2759"/>
<gene>
    <name evidence="1" type="ORF">TELCIR_13387</name>
</gene>
<accession>A0A2G9U455</accession>
<evidence type="ECO:0000313" key="2">
    <source>
        <dbReference type="Proteomes" id="UP000230423"/>
    </source>
</evidence>
<sequence>MDRTTRLLYYSDASLMKKLGLFAAKELAAILDSEKVSDQCEKIVLSNVVEAQQYAVPHQNASQFDFALYDVTFFVSPPALGRFKILIRDGSHGKLELAGELFDRLDWYGNHGDCMKKDTLRPLCTCKNAKASKG</sequence>
<reference evidence="1 2" key="1">
    <citation type="submission" date="2015-09" db="EMBL/GenBank/DDBJ databases">
        <title>Draft genome of the parasitic nematode Teladorsagia circumcincta isolate WARC Sus (inbred).</title>
        <authorList>
            <person name="Mitreva M."/>
        </authorList>
    </citation>
    <scope>NUCLEOTIDE SEQUENCE [LARGE SCALE GENOMIC DNA]</scope>
    <source>
        <strain evidence="1 2">S</strain>
    </source>
</reference>
<proteinExistence type="predicted"/>
<dbReference type="Proteomes" id="UP000230423">
    <property type="component" value="Unassembled WGS sequence"/>
</dbReference>
<evidence type="ECO:0000313" key="1">
    <source>
        <dbReference type="EMBL" id="PIO64964.1"/>
    </source>
</evidence>
<name>A0A2G9U455_TELCI</name>
<keyword evidence="2" id="KW-1185">Reference proteome</keyword>
<dbReference type="EMBL" id="KZ349419">
    <property type="protein sequence ID" value="PIO64964.1"/>
    <property type="molecule type" value="Genomic_DNA"/>
</dbReference>
<protein>
    <submittedName>
        <fullName evidence="1">Uncharacterized protein</fullName>
    </submittedName>
</protein>
<organism evidence="1 2">
    <name type="scientific">Teladorsagia circumcincta</name>
    <name type="common">Brown stomach worm</name>
    <name type="synonym">Ostertagia circumcincta</name>
    <dbReference type="NCBI Taxonomy" id="45464"/>
    <lineage>
        <taxon>Eukaryota</taxon>
        <taxon>Metazoa</taxon>
        <taxon>Ecdysozoa</taxon>
        <taxon>Nematoda</taxon>
        <taxon>Chromadorea</taxon>
        <taxon>Rhabditida</taxon>
        <taxon>Rhabditina</taxon>
        <taxon>Rhabditomorpha</taxon>
        <taxon>Strongyloidea</taxon>
        <taxon>Trichostrongylidae</taxon>
        <taxon>Teladorsagia</taxon>
    </lineage>
</organism>